<evidence type="ECO:0000313" key="15">
    <source>
        <dbReference type="EMBL" id="GAA4266997.1"/>
    </source>
</evidence>
<accession>A0ABP8E454</accession>
<evidence type="ECO:0000256" key="5">
    <source>
        <dbReference type="ARBA" id="ARBA00022692"/>
    </source>
</evidence>
<keyword evidence="16" id="KW-1185">Reference proteome</keyword>
<dbReference type="Pfam" id="PF02485">
    <property type="entry name" value="Branch"/>
    <property type="match status" value="1"/>
</dbReference>
<keyword evidence="6" id="KW-0479">Metal-binding</keyword>
<evidence type="ECO:0000256" key="11">
    <source>
        <dbReference type="ARBA" id="ARBA00023136"/>
    </source>
</evidence>
<organism evidence="15 16">
    <name type="scientific">Frondihabitans peucedani</name>
    <dbReference type="NCBI Taxonomy" id="598626"/>
    <lineage>
        <taxon>Bacteria</taxon>
        <taxon>Bacillati</taxon>
        <taxon>Actinomycetota</taxon>
        <taxon>Actinomycetes</taxon>
        <taxon>Micrococcales</taxon>
        <taxon>Microbacteriaceae</taxon>
        <taxon>Frondihabitans</taxon>
    </lineage>
</organism>
<evidence type="ECO:0000256" key="7">
    <source>
        <dbReference type="ARBA" id="ARBA00022824"/>
    </source>
</evidence>
<dbReference type="InterPro" id="IPR003406">
    <property type="entry name" value="Glyco_trans_14"/>
</dbReference>
<evidence type="ECO:0000256" key="4">
    <source>
        <dbReference type="ARBA" id="ARBA00022679"/>
    </source>
</evidence>
<dbReference type="InterPro" id="IPR043538">
    <property type="entry name" value="XYLT"/>
</dbReference>
<proteinExistence type="predicted"/>
<gene>
    <name evidence="15" type="ORF">GCM10022256_26090</name>
</gene>
<keyword evidence="8" id="KW-0735">Signal-anchor</keyword>
<keyword evidence="9" id="KW-1133">Transmembrane helix</keyword>
<keyword evidence="7" id="KW-0256">Endoplasmic reticulum</keyword>
<dbReference type="Proteomes" id="UP001501594">
    <property type="component" value="Unassembled WGS sequence"/>
</dbReference>
<comment type="caution">
    <text evidence="15">The sequence shown here is derived from an EMBL/GenBank/DDBJ whole genome shotgun (WGS) entry which is preliminary data.</text>
</comment>
<evidence type="ECO:0000256" key="12">
    <source>
        <dbReference type="ARBA" id="ARBA00023157"/>
    </source>
</evidence>
<reference evidence="16" key="1">
    <citation type="journal article" date="2019" name="Int. J. Syst. Evol. Microbiol.">
        <title>The Global Catalogue of Microorganisms (GCM) 10K type strain sequencing project: providing services to taxonomists for standard genome sequencing and annotation.</title>
        <authorList>
            <consortium name="The Broad Institute Genomics Platform"/>
            <consortium name="The Broad Institute Genome Sequencing Center for Infectious Disease"/>
            <person name="Wu L."/>
            <person name="Ma J."/>
        </authorList>
    </citation>
    <scope>NUCLEOTIDE SEQUENCE [LARGE SCALE GENOMIC DNA]</scope>
    <source>
        <strain evidence="16">JCM 17442</strain>
    </source>
</reference>
<evidence type="ECO:0000256" key="1">
    <source>
        <dbReference type="ARBA" id="ARBA00004323"/>
    </source>
</evidence>
<evidence type="ECO:0000256" key="10">
    <source>
        <dbReference type="ARBA" id="ARBA00023034"/>
    </source>
</evidence>
<name>A0ABP8E454_9MICO</name>
<keyword evidence="11" id="KW-0472">Membrane</keyword>
<keyword evidence="13" id="KW-0325">Glycoprotein</keyword>
<evidence type="ECO:0000256" key="14">
    <source>
        <dbReference type="ARBA" id="ARBA00042865"/>
    </source>
</evidence>
<dbReference type="PANTHER" id="PTHR46025:SF3">
    <property type="entry name" value="XYLOSYLTRANSFERASE OXT"/>
    <property type="match status" value="1"/>
</dbReference>
<evidence type="ECO:0000256" key="3">
    <source>
        <dbReference type="ARBA" id="ARBA00022676"/>
    </source>
</evidence>
<keyword evidence="12" id="KW-1015">Disulfide bond</keyword>
<sequence>MFRQITSGLPSRCVILPRRRTGWATWGAVEAEIEGYREALSHPGITHVALMTGADYPLASSDEIRAFLGEHRDESFTMFTTLPYVNWGRSGGFDRLRYRHWARGKRMIRLPVPRRLPADVRFAGGSTSKMLTVEHARAVVRTYDSEPDLAAFWRRTWAPDETFIASVVNTPRFVPGWADHHVSTPLWWIDWSGARKKSPPWLDESALPSLLARRLADDQAVPCLFARKFSTEVSGPLMDELDRAFGLRGAVRR</sequence>
<evidence type="ECO:0000256" key="8">
    <source>
        <dbReference type="ARBA" id="ARBA00022968"/>
    </source>
</evidence>
<keyword evidence="10" id="KW-0333">Golgi apparatus</keyword>
<evidence type="ECO:0000256" key="13">
    <source>
        <dbReference type="ARBA" id="ARBA00023180"/>
    </source>
</evidence>
<keyword evidence="3" id="KW-0328">Glycosyltransferase</keyword>
<keyword evidence="5" id="KW-0812">Transmembrane</keyword>
<dbReference type="PANTHER" id="PTHR46025">
    <property type="entry name" value="XYLOSYLTRANSFERASE OXT"/>
    <property type="match status" value="1"/>
</dbReference>
<evidence type="ECO:0000256" key="9">
    <source>
        <dbReference type="ARBA" id="ARBA00022989"/>
    </source>
</evidence>
<evidence type="ECO:0000256" key="6">
    <source>
        <dbReference type="ARBA" id="ARBA00022723"/>
    </source>
</evidence>
<protein>
    <recommendedName>
        <fullName evidence="14">Peptide O-xylosyltransferase</fullName>
    </recommendedName>
</protein>
<keyword evidence="4" id="KW-0808">Transferase</keyword>
<evidence type="ECO:0000256" key="2">
    <source>
        <dbReference type="ARBA" id="ARBA00004648"/>
    </source>
</evidence>
<comment type="subcellular location">
    <subcellularLocation>
        <location evidence="2">Endoplasmic reticulum membrane</location>
        <topology evidence="2">Single-pass type II membrane protein</topology>
    </subcellularLocation>
    <subcellularLocation>
        <location evidence="1">Golgi apparatus membrane</location>
        <topology evidence="1">Single-pass type II membrane protein</topology>
    </subcellularLocation>
</comment>
<dbReference type="EMBL" id="BAABAU010000003">
    <property type="protein sequence ID" value="GAA4266997.1"/>
    <property type="molecule type" value="Genomic_DNA"/>
</dbReference>
<evidence type="ECO:0000313" key="16">
    <source>
        <dbReference type="Proteomes" id="UP001501594"/>
    </source>
</evidence>